<name>A0A8K0KHI6_LADFU</name>
<dbReference type="Proteomes" id="UP000792457">
    <property type="component" value="Unassembled WGS sequence"/>
</dbReference>
<dbReference type="GO" id="GO:0016020">
    <property type="term" value="C:membrane"/>
    <property type="evidence" value="ECO:0007669"/>
    <property type="project" value="UniProtKB-SubCell"/>
</dbReference>
<feature type="transmembrane region" description="Helical" evidence="5">
    <location>
        <begin position="46"/>
        <end position="70"/>
    </location>
</feature>
<feature type="transmembrane region" description="Helical" evidence="5">
    <location>
        <begin position="9"/>
        <end position="26"/>
    </location>
</feature>
<dbReference type="EMBL" id="KZ308616">
    <property type="protein sequence ID" value="KAG8232408.1"/>
    <property type="molecule type" value="Genomic_DNA"/>
</dbReference>
<evidence type="ECO:0000256" key="3">
    <source>
        <dbReference type="ARBA" id="ARBA00022989"/>
    </source>
</evidence>
<evidence type="ECO:0000259" key="6">
    <source>
        <dbReference type="Pfam" id="PF13664"/>
    </source>
</evidence>
<dbReference type="PANTHER" id="PTHR23241:SF102">
    <property type="entry name" value="LD23009P"/>
    <property type="match status" value="1"/>
</dbReference>
<dbReference type="InterPro" id="IPR053009">
    <property type="entry name" value="Xanthocillin_Biosynth-Assoc"/>
</dbReference>
<keyword evidence="2 5" id="KW-0812">Transmembrane</keyword>
<comment type="caution">
    <text evidence="7">The sequence shown here is derived from an EMBL/GenBank/DDBJ whole genome shotgun (WGS) entry which is preliminary data.</text>
</comment>
<protein>
    <recommendedName>
        <fullName evidence="6">TMEM205-like domain-containing protein</fullName>
    </recommendedName>
</protein>
<evidence type="ECO:0000256" key="2">
    <source>
        <dbReference type="ARBA" id="ARBA00022692"/>
    </source>
</evidence>
<evidence type="ECO:0000256" key="5">
    <source>
        <dbReference type="SAM" id="Phobius"/>
    </source>
</evidence>
<evidence type="ECO:0000313" key="7">
    <source>
        <dbReference type="EMBL" id="KAG8232408.1"/>
    </source>
</evidence>
<comment type="subcellular location">
    <subcellularLocation>
        <location evidence="1">Membrane</location>
    </subcellularLocation>
</comment>
<accession>A0A8K0KHI6</accession>
<evidence type="ECO:0000256" key="4">
    <source>
        <dbReference type="ARBA" id="ARBA00023136"/>
    </source>
</evidence>
<organism evidence="7 8">
    <name type="scientific">Ladona fulva</name>
    <name type="common">Scarce chaser dragonfly</name>
    <name type="synonym">Libellula fulva</name>
    <dbReference type="NCBI Taxonomy" id="123851"/>
    <lineage>
        <taxon>Eukaryota</taxon>
        <taxon>Metazoa</taxon>
        <taxon>Ecdysozoa</taxon>
        <taxon>Arthropoda</taxon>
        <taxon>Hexapoda</taxon>
        <taxon>Insecta</taxon>
        <taxon>Pterygota</taxon>
        <taxon>Palaeoptera</taxon>
        <taxon>Odonata</taxon>
        <taxon>Epiprocta</taxon>
        <taxon>Anisoptera</taxon>
        <taxon>Libelluloidea</taxon>
        <taxon>Libellulidae</taxon>
        <taxon>Ladona</taxon>
    </lineage>
</organism>
<dbReference type="InterPro" id="IPR025423">
    <property type="entry name" value="TMEM205-like"/>
</dbReference>
<sequence length="201" mass="22779">VLQKTTQPGHVIAVATVLVLSAIFYPSKADASHGTRLRQLLSLLHLTAFSIQFGSQIWMTFVSGLSLYFTMPRHIFGQIQKVLFPLYFTLTGILSLISLYTYSKLHSLNDGEGKSQVVAMCACFAVQLLTRLYLCPRLVRFMECKHKMEQLASPTAIAKCPRYMQYCVYFRWAHTATAMCNIFSMACTTFHLHHLAQQLCI</sequence>
<evidence type="ECO:0000256" key="1">
    <source>
        <dbReference type="ARBA" id="ARBA00004370"/>
    </source>
</evidence>
<gene>
    <name evidence="7" type="ORF">J437_LFUL013980</name>
</gene>
<reference evidence="7" key="1">
    <citation type="submission" date="2013-04" db="EMBL/GenBank/DDBJ databases">
        <authorList>
            <person name="Qu J."/>
            <person name="Murali S.C."/>
            <person name="Bandaranaike D."/>
            <person name="Bellair M."/>
            <person name="Blankenburg K."/>
            <person name="Chao H."/>
            <person name="Dinh H."/>
            <person name="Doddapaneni H."/>
            <person name="Downs B."/>
            <person name="Dugan-Rocha S."/>
            <person name="Elkadiri S."/>
            <person name="Gnanaolivu R.D."/>
            <person name="Hernandez B."/>
            <person name="Javaid M."/>
            <person name="Jayaseelan J.C."/>
            <person name="Lee S."/>
            <person name="Li M."/>
            <person name="Ming W."/>
            <person name="Munidasa M."/>
            <person name="Muniz J."/>
            <person name="Nguyen L."/>
            <person name="Ongeri F."/>
            <person name="Osuji N."/>
            <person name="Pu L.-L."/>
            <person name="Puazo M."/>
            <person name="Qu C."/>
            <person name="Quiroz J."/>
            <person name="Raj R."/>
            <person name="Weissenberger G."/>
            <person name="Xin Y."/>
            <person name="Zou X."/>
            <person name="Han Y."/>
            <person name="Richards S."/>
            <person name="Worley K."/>
            <person name="Muzny D."/>
            <person name="Gibbs R."/>
        </authorList>
    </citation>
    <scope>NUCLEOTIDE SEQUENCE</scope>
    <source>
        <strain evidence="7">Sampled in the wild</strain>
    </source>
</reference>
<keyword evidence="8" id="KW-1185">Reference proteome</keyword>
<dbReference type="Pfam" id="PF13664">
    <property type="entry name" value="DUF4149"/>
    <property type="match status" value="1"/>
</dbReference>
<proteinExistence type="predicted"/>
<feature type="transmembrane region" description="Helical" evidence="5">
    <location>
        <begin position="115"/>
        <end position="134"/>
    </location>
</feature>
<evidence type="ECO:0000313" key="8">
    <source>
        <dbReference type="Proteomes" id="UP000792457"/>
    </source>
</evidence>
<dbReference type="AlphaFoldDB" id="A0A8K0KHI6"/>
<dbReference type="OrthoDB" id="1641132at2759"/>
<keyword evidence="3 5" id="KW-1133">Transmembrane helix</keyword>
<feature type="non-terminal residue" evidence="7">
    <location>
        <position position="1"/>
    </location>
</feature>
<feature type="transmembrane region" description="Helical" evidence="5">
    <location>
        <begin position="82"/>
        <end position="103"/>
    </location>
</feature>
<feature type="domain" description="TMEM205-like" evidence="6">
    <location>
        <begin position="48"/>
        <end position="145"/>
    </location>
</feature>
<keyword evidence="4 5" id="KW-0472">Membrane</keyword>
<reference evidence="7" key="2">
    <citation type="submission" date="2017-10" db="EMBL/GenBank/DDBJ databases">
        <title>Ladona fulva Genome sequencing and assembly.</title>
        <authorList>
            <person name="Murali S."/>
            <person name="Richards S."/>
            <person name="Bandaranaike D."/>
            <person name="Bellair M."/>
            <person name="Blankenburg K."/>
            <person name="Chao H."/>
            <person name="Dinh H."/>
            <person name="Doddapaneni H."/>
            <person name="Dugan-Rocha S."/>
            <person name="Elkadiri S."/>
            <person name="Gnanaolivu R."/>
            <person name="Hernandez B."/>
            <person name="Skinner E."/>
            <person name="Javaid M."/>
            <person name="Lee S."/>
            <person name="Li M."/>
            <person name="Ming W."/>
            <person name="Munidasa M."/>
            <person name="Muniz J."/>
            <person name="Nguyen L."/>
            <person name="Hughes D."/>
            <person name="Osuji N."/>
            <person name="Pu L.-L."/>
            <person name="Puazo M."/>
            <person name="Qu C."/>
            <person name="Quiroz J."/>
            <person name="Raj R."/>
            <person name="Weissenberger G."/>
            <person name="Xin Y."/>
            <person name="Zou X."/>
            <person name="Han Y."/>
            <person name="Worley K."/>
            <person name="Muzny D."/>
            <person name="Gibbs R."/>
        </authorList>
    </citation>
    <scope>NUCLEOTIDE SEQUENCE</scope>
    <source>
        <strain evidence="7">Sampled in the wild</strain>
    </source>
</reference>
<dbReference type="PANTHER" id="PTHR23241">
    <property type="entry name" value="LATE EMBRYOGENESIS ABUNDANT PLANTS LEA-RELATED"/>
    <property type="match status" value="1"/>
</dbReference>